<proteinExistence type="predicted"/>
<protein>
    <recommendedName>
        <fullName evidence="3">Tetratricopeptide repeat protein</fullName>
    </recommendedName>
</protein>
<evidence type="ECO:0000313" key="2">
    <source>
        <dbReference type="Proteomes" id="UP000177885"/>
    </source>
</evidence>
<dbReference type="Proteomes" id="UP000177885">
    <property type="component" value="Unassembled WGS sequence"/>
</dbReference>
<evidence type="ECO:0000313" key="1">
    <source>
        <dbReference type="EMBL" id="OGL66906.1"/>
    </source>
</evidence>
<evidence type="ECO:0008006" key="3">
    <source>
        <dbReference type="Google" id="ProtNLM"/>
    </source>
</evidence>
<dbReference type="Gene3D" id="1.25.40.10">
    <property type="entry name" value="Tetratricopeptide repeat domain"/>
    <property type="match status" value="1"/>
</dbReference>
<reference evidence="1 2" key="1">
    <citation type="journal article" date="2016" name="Nat. Commun.">
        <title>Thousands of microbial genomes shed light on interconnected biogeochemical processes in an aquifer system.</title>
        <authorList>
            <person name="Anantharaman K."/>
            <person name="Brown C.T."/>
            <person name="Hug L.A."/>
            <person name="Sharon I."/>
            <person name="Castelle C.J."/>
            <person name="Probst A.J."/>
            <person name="Thomas B.C."/>
            <person name="Singh A."/>
            <person name="Wilkins M.J."/>
            <person name="Karaoz U."/>
            <person name="Brodie E.L."/>
            <person name="Williams K.H."/>
            <person name="Hubbard S.S."/>
            <person name="Banfield J.F."/>
        </authorList>
    </citation>
    <scope>NUCLEOTIDE SEQUENCE [LARGE SCALE GENOMIC DNA]</scope>
</reference>
<dbReference type="EMBL" id="MGDT01000004">
    <property type="protein sequence ID" value="OGL66906.1"/>
    <property type="molecule type" value="Genomic_DNA"/>
</dbReference>
<dbReference type="SUPFAM" id="SSF48452">
    <property type="entry name" value="TPR-like"/>
    <property type="match status" value="1"/>
</dbReference>
<dbReference type="AlphaFoldDB" id="A0A1F7TLQ3"/>
<dbReference type="InterPro" id="IPR011990">
    <property type="entry name" value="TPR-like_helical_dom_sf"/>
</dbReference>
<name>A0A1F7TLQ3_9BACT</name>
<comment type="caution">
    <text evidence="1">The sequence shown here is derived from an EMBL/GenBank/DDBJ whole genome shotgun (WGS) entry which is preliminary data.</text>
</comment>
<accession>A0A1F7TLQ3</accession>
<gene>
    <name evidence="1" type="ORF">A2856_00160</name>
</gene>
<sequence>MRVFMNTTERTRFRTLMNGMRHMQAARFCLGLLKRKVDAETVSRLALAYDQAATFARRRGKAYRRHANKAKAAIGRALALKEDPEFLHIRGIIRLHDEKPAQALSDFQRAYRRTHDPKYLVSIGNAQRQRGDRTAALRSYQRAKRHRTLDGGLLDFNIAQILFEMGRPVQAKKIAKAGLSRTPKNAFQKELRRQFKRLLDKVDE</sequence>
<organism evidence="1 2">
    <name type="scientific">Candidatus Uhrbacteria bacterium RIFCSPHIGHO2_01_FULL_63_20</name>
    <dbReference type="NCBI Taxonomy" id="1802385"/>
    <lineage>
        <taxon>Bacteria</taxon>
        <taxon>Candidatus Uhriibacteriota</taxon>
    </lineage>
</organism>